<dbReference type="GO" id="GO:0032153">
    <property type="term" value="C:cell division site"/>
    <property type="evidence" value="ECO:0007669"/>
    <property type="project" value="UniProtKB-UniRule"/>
</dbReference>
<keyword evidence="2 5" id="KW-0132">Cell division</keyword>
<dbReference type="Pfam" id="PF11983">
    <property type="entry name" value="FtsA_C"/>
    <property type="match status" value="1"/>
</dbReference>
<dbReference type="GO" id="GO:0043093">
    <property type="term" value="P:FtsZ-dependent cytokinesis"/>
    <property type="evidence" value="ECO:0007669"/>
    <property type="project" value="UniProtKB-UniRule"/>
</dbReference>
<dbReference type="PIRSF" id="PIRSF003101">
    <property type="entry name" value="FtsA"/>
    <property type="match status" value="1"/>
</dbReference>
<dbReference type="Gene3D" id="3.30.420.40">
    <property type="match status" value="2"/>
</dbReference>
<dbReference type="Proteomes" id="UP000825100">
    <property type="component" value="Chromosome"/>
</dbReference>
<evidence type="ECO:0000313" key="13">
    <source>
        <dbReference type="Proteomes" id="UP000825100"/>
    </source>
</evidence>
<proteinExistence type="inferred from homology"/>
<dbReference type="HAMAP" id="MF_02033">
    <property type="entry name" value="FtsA"/>
    <property type="match status" value="1"/>
</dbReference>
<evidence type="ECO:0000256" key="5">
    <source>
        <dbReference type="HAMAP-Rule" id="MF_02033"/>
    </source>
</evidence>
<comment type="similarity">
    <text evidence="5 6">Belongs to the FtsA/MreB family.</text>
</comment>
<dbReference type="EMBL" id="CP022474">
    <property type="protein sequence ID" value="ASN60354.1"/>
    <property type="molecule type" value="Genomic_DNA"/>
</dbReference>
<evidence type="ECO:0000256" key="6">
    <source>
        <dbReference type="PIRNR" id="PIRNR003101"/>
    </source>
</evidence>
<dbReference type="Gene3D" id="3.30.1490.110">
    <property type="match status" value="1"/>
</dbReference>
<dbReference type="EMBL" id="AP024685">
    <property type="protein sequence ID" value="BCX29977.1"/>
    <property type="molecule type" value="Genomic_DNA"/>
</dbReference>
<dbReference type="OrthoDB" id="9768127at2"/>
<evidence type="ECO:0000313" key="12">
    <source>
        <dbReference type="Proteomes" id="UP000199749"/>
    </source>
</evidence>
<dbReference type="SUPFAM" id="SSF53067">
    <property type="entry name" value="Actin-like ATPase domain"/>
    <property type="match status" value="2"/>
</dbReference>
<keyword evidence="13" id="KW-1185">Reference proteome</keyword>
<reference evidence="11" key="3">
    <citation type="submission" date="2023-02" db="EMBL/GenBank/DDBJ databases">
        <title>Complete genome sequence of Lactobacillus curvatus CACC879 isolated from Pig feces.</title>
        <authorList>
            <person name="Park S."/>
            <person name="Park M.A."/>
            <person name="Kim D.-H."/>
            <person name="Kim Y."/>
        </authorList>
    </citation>
    <scope>NUCLEOTIDE SEQUENCE</scope>
    <source>
        <strain evidence="11">CACC879</strain>
    </source>
</reference>
<comment type="function">
    <text evidence="5 6">Cell division protein that is involved in the assembly of the Z ring. May serve as a membrane anchor for the Z ring.</text>
</comment>
<dbReference type="InterPro" id="IPR043129">
    <property type="entry name" value="ATPase_NBD"/>
</dbReference>
<evidence type="ECO:0000256" key="7">
    <source>
        <dbReference type="SAM" id="MobiDB-lite"/>
    </source>
</evidence>
<feature type="domain" description="SHS2" evidence="8">
    <location>
        <begin position="7"/>
        <end position="194"/>
    </location>
</feature>
<accession>A0A0B2XK51</accession>
<keyword evidence="4 5" id="KW-0131">Cell cycle</keyword>
<name>A0A0B2XK51_LATCU</name>
<dbReference type="InterPro" id="IPR050696">
    <property type="entry name" value="FtsA/MreB"/>
</dbReference>
<evidence type="ECO:0000256" key="3">
    <source>
        <dbReference type="ARBA" id="ARBA00023136"/>
    </source>
</evidence>
<evidence type="ECO:0000313" key="11">
    <source>
        <dbReference type="EMBL" id="WDC92335.1"/>
    </source>
</evidence>
<reference evidence="9 12" key="1">
    <citation type="submission" date="2017-07" db="EMBL/GenBank/DDBJ databases">
        <title>Lactobacillus curvatus MRS6 whole genome.</title>
        <authorList>
            <person name="Jans C."/>
            <person name="Lagler S."/>
            <person name="Lacroix C."/>
            <person name="Meile L."/>
            <person name="Stevens M.J.A."/>
        </authorList>
    </citation>
    <scope>NUCLEOTIDE SEQUENCE [LARGE SCALE GENOMIC DNA]</scope>
    <source>
        <strain evidence="9 12">MRS6</strain>
    </source>
</reference>
<feature type="compositionally biased region" description="Polar residues" evidence="7">
    <location>
        <begin position="399"/>
        <end position="410"/>
    </location>
</feature>
<sequence length="438" mass="47241">MENSKIYVGLDVGTTSIKVIVAESINKQLNVIGVGSARSNGLSRGTIVDIDQAVTAIQQAVQQAEQKANIEINRVVAGIPANQLQIEECQGMIAVSDQSKEITGQDVQDVASAALVRNLPPEREILNILPQSFTVDGFDGIKDPRGMMGVRLEMNGILFTAPKTMIHNLKKCIEKAGLTLSQLVVNPLALGKLALSDGEQDFGAIVVDLGGGQSTAAVIHDHQLKFTAIDQEGGDHMTKDISVVLNTSIENAEKAKRDYGNADSLAASEEEQIPIEVVGQALPVQVTEKKLAEIIEARTMQIFDRLKAELDKVHAFDMPGGVIMTGGVTALPGIVDLAKEIFNCPVKLYIPDQMGLRHPSFAQGLSLINYIANLSEVDWLVQGALGNVAQTELDQTVTKSTMKPQATTKEVPSKKTKPKNQSKNAFEGLKNFFSNFFE</sequence>
<organism evidence="9 12">
    <name type="scientific">Latilactobacillus curvatus</name>
    <name type="common">Lactobacillus curvatus</name>
    <dbReference type="NCBI Taxonomy" id="28038"/>
    <lineage>
        <taxon>Bacteria</taxon>
        <taxon>Bacillati</taxon>
        <taxon>Bacillota</taxon>
        <taxon>Bacilli</taxon>
        <taxon>Lactobacillales</taxon>
        <taxon>Lactobacillaceae</taxon>
        <taxon>Latilactobacillus</taxon>
    </lineage>
</organism>
<gene>
    <name evidence="5 9" type="primary">ftsA</name>
    <name evidence="9" type="ORF">CG419_06730</name>
    <name evidence="10" type="ORF">LTWDN19_05440</name>
    <name evidence="11" type="ORF">PSR33_01950</name>
</gene>
<keyword evidence="1 5" id="KW-1003">Cell membrane</keyword>
<dbReference type="Pfam" id="PF14450">
    <property type="entry name" value="FtsA"/>
    <property type="match status" value="1"/>
</dbReference>
<protein>
    <recommendedName>
        <fullName evidence="5 6">Cell division protein FtsA</fullName>
    </recommendedName>
</protein>
<dbReference type="InterPro" id="IPR003494">
    <property type="entry name" value="SHS2_FtsA"/>
</dbReference>
<evidence type="ECO:0000256" key="1">
    <source>
        <dbReference type="ARBA" id="ARBA00022475"/>
    </source>
</evidence>
<evidence type="ECO:0000313" key="10">
    <source>
        <dbReference type="EMBL" id="BCX29977.1"/>
    </source>
</evidence>
<dbReference type="InterPro" id="IPR020823">
    <property type="entry name" value="Cell_div_FtsA"/>
</dbReference>
<evidence type="ECO:0000256" key="2">
    <source>
        <dbReference type="ARBA" id="ARBA00022618"/>
    </source>
</evidence>
<dbReference type="GO" id="GO:0009898">
    <property type="term" value="C:cytoplasmic side of plasma membrane"/>
    <property type="evidence" value="ECO:0007669"/>
    <property type="project" value="UniProtKB-UniRule"/>
</dbReference>
<keyword evidence="3 5" id="KW-0472">Membrane</keyword>
<dbReference type="InterPro" id="IPR021873">
    <property type="entry name" value="FtsA_C"/>
</dbReference>
<dbReference type="KEGG" id="lcv:FBA2_03870"/>
<feature type="region of interest" description="Disordered" evidence="7">
    <location>
        <begin position="399"/>
        <end position="423"/>
    </location>
</feature>
<dbReference type="AlphaFoldDB" id="A0A0B2XK51"/>
<comment type="subcellular location">
    <subcellularLocation>
        <location evidence="5">Cell membrane</location>
        <topology evidence="5">Peripheral membrane protein</topology>
        <orientation evidence="5">Cytoplasmic side</orientation>
    </subcellularLocation>
    <text evidence="5">Localizes to the Z ring in an FtsZ-dependent manner. Targeted to the membrane through a conserved C-terminal amphipathic helix.</text>
</comment>
<dbReference type="EMBL" id="CP117683">
    <property type="protein sequence ID" value="WDC92335.1"/>
    <property type="molecule type" value="Genomic_DNA"/>
</dbReference>
<dbReference type="CDD" id="cd24048">
    <property type="entry name" value="ASKHA_NBD_FtsA"/>
    <property type="match status" value="1"/>
</dbReference>
<dbReference type="RefSeq" id="WP_039099389.1">
    <property type="nucleotide sequence ID" value="NZ_AP024685.1"/>
</dbReference>
<dbReference type="NCBIfam" id="TIGR01174">
    <property type="entry name" value="ftsA"/>
    <property type="match status" value="1"/>
</dbReference>
<dbReference type="PANTHER" id="PTHR32432">
    <property type="entry name" value="CELL DIVISION PROTEIN FTSA-RELATED"/>
    <property type="match status" value="1"/>
</dbReference>
<evidence type="ECO:0000256" key="4">
    <source>
        <dbReference type="ARBA" id="ARBA00023306"/>
    </source>
</evidence>
<dbReference type="Proteomes" id="UP000199749">
    <property type="component" value="Chromosome"/>
</dbReference>
<evidence type="ECO:0000259" key="8">
    <source>
        <dbReference type="SMART" id="SM00842"/>
    </source>
</evidence>
<dbReference type="PANTHER" id="PTHR32432:SF4">
    <property type="entry name" value="CELL DIVISION PROTEIN FTSA"/>
    <property type="match status" value="1"/>
</dbReference>
<comment type="subunit">
    <text evidence="5">Self-interacts. Interacts with FtsZ.</text>
</comment>
<reference evidence="10 13" key="2">
    <citation type="submission" date="2021-05" db="EMBL/GenBank/DDBJ databases">
        <title>Complete Genome Sequence of Latilactobacillus sp. Strain WDN19, a High D-Aspartate-producing Lactic Acid Bacterium Isolated from a Japanese Pickle.</title>
        <authorList>
            <person name="Kajitani K."/>
            <person name="Takahashi S."/>
        </authorList>
    </citation>
    <scope>NUCLEOTIDE SEQUENCE [LARGE SCALE GENOMIC DNA]</scope>
    <source>
        <strain evidence="10 13">WDN19</strain>
    </source>
</reference>
<dbReference type="SMART" id="SM00842">
    <property type="entry name" value="FtsA"/>
    <property type="match status" value="1"/>
</dbReference>
<evidence type="ECO:0000313" key="9">
    <source>
        <dbReference type="EMBL" id="ASN60354.1"/>
    </source>
</evidence>
<dbReference type="Proteomes" id="UP001215533">
    <property type="component" value="Chromosome"/>
</dbReference>
<dbReference type="Pfam" id="PF02491">
    <property type="entry name" value="SHS2_FTSA"/>
    <property type="match status" value="1"/>
</dbReference>